<reference evidence="2 3" key="1">
    <citation type="submission" date="2013-11" db="EMBL/GenBank/DDBJ databases">
        <title>Genome sequencing of Stegodyphus mimosarum.</title>
        <authorList>
            <person name="Bechsgaard J."/>
        </authorList>
    </citation>
    <scope>NUCLEOTIDE SEQUENCE [LARGE SCALE GENOMIC DNA]</scope>
</reference>
<evidence type="ECO:0000313" key="3">
    <source>
        <dbReference type="Proteomes" id="UP000054359"/>
    </source>
</evidence>
<feature type="region of interest" description="Disordered" evidence="1">
    <location>
        <begin position="174"/>
        <end position="194"/>
    </location>
</feature>
<sequence>METDDNPCTHTVAFNSAHVSSAVERKDALHPSECKNSVSFSESCRPSYVGIPVPVAPQLTQNFSSVNIKTVSTGLHKENNINFVSKAKQRDEPMGGEINFIQNLNEKENVCPTESKSIKCSDEDSESNDSSDDFVDALSLKVKALLQDSDEEFETQPILFPVIGNRALSKEYVSHSEASKHSANAHVQGKETASKVDSGAAASYQMKNFIGSDLMISHDSSQIFSQDRKDEEVEQLQLKSKECGLSERCDSHVSVINISQFSNSMSNVDEYLQDVLLCGQMKKSNIAEYSDKFSKMNKSENL</sequence>
<feature type="non-terminal residue" evidence="2">
    <location>
        <position position="302"/>
    </location>
</feature>
<dbReference type="EMBL" id="KL868961">
    <property type="protein sequence ID" value="KFM83619.1"/>
    <property type="molecule type" value="Genomic_DNA"/>
</dbReference>
<dbReference type="AlphaFoldDB" id="A0A087V1Y0"/>
<gene>
    <name evidence="2" type="ORF">X975_21831</name>
</gene>
<protein>
    <submittedName>
        <fullName evidence="2">Uncharacterized protein</fullName>
    </submittedName>
</protein>
<proteinExistence type="predicted"/>
<evidence type="ECO:0000256" key="1">
    <source>
        <dbReference type="SAM" id="MobiDB-lite"/>
    </source>
</evidence>
<keyword evidence="3" id="KW-1185">Reference proteome</keyword>
<accession>A0A087V1Y0</accession>
<evidence type="ECO:0000313" key="2">
    <source>
        <dbReference type="EMBL" id="KFM83619.1"/>
    </source>
</evidence>
<name>A0A087V1Y0_STEMI</name>
<dbReference type="Proteomes" id="UP000054359">
    <property type="component" value="Unassembled WGS sequence"/>
</dbReference>
<organism evidence="2 3">
    <name type="scientific">Stegodyphus mimosarum</name>
    <name type="common">African social velvet spider</name>
    <dbReference type="NCBI Taxonomy" id="407821"/>
    <lineage>
        <taxon>Eukaryota</taxon>
        <taxon>Metazoa</taxon>
        <taxon>Ecdysozoa</taxon>
        <taxon>Arthropoda</taxon>
        <taxon>Chelicerata</taxon>
        <taxon>Arachnida</taxon>
        <taxon>Araneae</taxon>
        <taxon>Araneomorphae</taxon>
        <taxon>Entelegynae</taxon>
        <taxon>Eresoidea</taxon>
        <taxon>Eresidae</taxon>
        <taxon>Stegodyphus</taxon>
    </lineage>
</organism>